<protein>
    <submittedName>
        <fullName evidence="1">Uncharacterized protein</fullName>
    </submittedName>
</protein>
<organism evidence="1 2">
    <name type="scientific">Pneumocystis oryctolagi</name>
    <dbReference type="NCBI Taxonomy" id="42067"/>
    <lineage>
        <taxon>Eukaryota</taxon>
        <taxon>Fungi</taxon>
        <taxon>Dikarya</taxon>
        <taxon>Ascomycota</taxon>
        <taxon>Taphrinomycotina</taxon>
        <taxon>Pneumocystomycetes</taxon>
        <taxon>Pneumocystaceae</taxon>
        <taxon>Pneumocystis</taxon>
    </lineage>
</organism>
<keyword evidence="2" id="KW-1185">Reference proteome</keyword>
<dbReference type="EMBL" id="JABTEG010000004">
    <property type="protein sequence ID" value="KAG4305216.1"/>
    <property type="molecule type" value="Genomic_DNA"/>
</dbReference>
<proteinExistence type="predicted"/>
<evidence type="ECO:0000313" key="1">
    <source>
        <dbReference type="EMBL" id="KAG4305216.1"/>
    </source>
</evidence>
<dbReference type="Proteomes" id="UP000768646">
    <property type="component" value="Unassembled WGS sequence"/>
</dbReference>
<accession>A0ACB7CCE4</accession>
<evidence type="ECO:0000313" key="2">
    <source>
        <dbReference type="Proteomes" id="UP000768646"/>
    </source>
</evidence>
<name>A0ACB7CCE4_9ASCO</name>
<gene>
    <name evidence="1" type="ORF">PORY_001386</name>
</gene>
<sequence>MILEFQKKRKEIALFLNQVLEFSKCKEKSLLGKELILSADESLKIFVDMYTLLKQMNKEEIEHVSCGMKDRGIVLRLFEYVMSLGLNICQQCNLISYKEKQTTTLNKNLESDLIENHILSNEDDNFLINSHEILSKIAYIFEDILKNETFINTFNIKEKCVSYTLNIYGELGFGFSNEDKSWSKKFYDLLESLPLNFLLPILIGLNNPKSSKWMRCIVCKELSKITTRKGGIIAIVEFMKKLPDDNNITINNLDKAVSLITSIPKDISKETYIKIITSELLSMLDCSSEKSYLFQTSGRIISVLLLSYPEIVYNYIILKIIDPLYSPKQNQNEESIDISLRRIERIIVQSDSNIILSIVSPIFVILWAASCFSHKTHKYIWRDRINSILLSYIIVSDQLTSVFKIIENFLCTGNTYFSFANGEYGGISIEINDLNTILSIEDLDSRIENFGFLIEKLRNDYKLIEDIFLRLLNYWLNKNLKQNQDPIIELSYLKILMLIQKDYLPEIKKNMEKIFHILVDIIRNFNENYKLMQNEKNSVDVNSPSLNNLDKIARNNMDSYITEEDINVVIISLNILNVILVNNSKFSKKEISLLDAIYNQLVYMMENSVEPLRNCAKDLNILVKSCLSLPIISDRNLQTENSVEKYNKAIRYTYDQLIPVRAQGISLLKEMIEARDPIVDINEIMNILIGLLKDDDSFVYLNSIDCLSCLANRNGNYITKYLLNEYANVSKYTLDERIRIGDVLFRIIQYLGKTISSTVSDSIATTMLDISTCSTNDIRLRSSALNLLGTACNCSFYGMGQWCFRALESSLGILNFEKTEEHIIVRRAAIMVIANILQATDEISSIPGHLLRTILKTIRYIKVTDQDIIMRRQASGLLDAMEEKLEKEMGIYPQDTILNILI</sequence>
<comment type="caution">
    <text evidence="1">The sequence shown here is derived from an EMBL/GenBank/DDBJ whole genome shotgun (WGS) entry which is preliminary data.</text>
</comment>
<reference evidence="1 2" key="1">
    <citation type="journal article" date="2021" name="Commun. Biol.">
        <title>Genomic insights into the host specific adaptation of the Pneumocystis genus.</title>
        <authorList>
            <person name="Cisse O.H."/>
            <person name="Ma L."/>
            <person name="Dekker J.P."/>
            <person name="Khil P.P."/>
            <person name="Youn J.-H."/>
            <person name="Brenchley J.M."/>
            <person name="Blair R."/>
            <person name="Pahar B."/>
            <person name="Chabe M."/>
            <person name="Van Rompay K.K.A."/>
            <person name="Keesler R."/>
            <person name="Sukura A."/>
            <person name="Hirsch V."/>
            <person name="Kutty G."/>
            <person name="Liu Y."/>
            <person name="Peng L."/>
            <person name="Chen J."/>
            <person name="Song J."/>
            <person name="Weissenbacher-Lang C."/>
            <person name="Xu J."/>
            <person name="Upham N.S."/>
            <person name="Stajich J.E."/>
            <person name="Cuomo C.A."/>
            <person name="Cushion M.T."/>
            <person name="Kovacs J.A."/>
        </authorList>
    </citation>
    <scope>NUCLEOTIDE SEQUENCE [LARGE SCALE GENOMIC DNA]</scope>
    <source>
        <strain evidence="1 2">RABM</strain>
    </source>
</reference>